<feature type="region of interest" description="Disordered" evidence="1">
    <location>
        <begin position="96"/>
        <end position="147"/>
    </location>
</feature>
<gene>
    <name evidence="2" type="ORF">TNIN_237501</name>
</gene>
<dbReference type="EMBL" id="BMAV01022180">
    <property type="protein sequence ID" value="GFY76856.1"/>
    <property type="molecule type" value="Genomic_DNA"/>
</dbReference>
<evidence type="ECO:0000256" key="1">
    <source>
        <dbReference type="SAM" id="MobiDB-lite"/>
    </source>
</evidence>
<evidence type="ECO:0000313" key="2">
    <source>
        <dbReference type="EMBL" id="GFY76856.1"/>
    </source>
</evidence>
<organism evidence="2 3">
    <name type="scientific">Trichonephila inaurata madagascariensis</name>
    <dbReference type="NCBI Taxonomy" id="2747483"/>
    <lineage>
        <taxon>Eukaryota</taxon>
        <taxon>Metazoa</taxon>
        <taxon>Ecdysozoa</taxon>
        <taxon>Arthropoda</taxon>
        <taxon>Chelicerata</taxon>
        <taxon>Arachnida</taxon>
        <taxon>Araneae</taxon>
        <taxon>Araneomorphae</taxon>
        <taxon>Entelegynae</taxon>
        <taxon>Araneoidea</taxon>
        <taxon>Nephilidae</taxon>
        <taxon>Trichonephila</taxon>
        <taxon>Trichonephila inaurata</taxon>
    </lineage>
</organism>
<comment type="caution">
    <text evidence="2">The sequence shown here is derived from an EMBL/GenBank/DDBJ whole genome shotgun (WGS) entry which is preliminary data.</text>
</comment>
<evidence type="ECO:0000313" key="3">
    <source>
        <dbReference type="Proteomes" id="UP000886998"/>
    </source>
</evidence>
<reference evidence="2" key="1">
    <citation type="submission" date="2020-08" db="EMBL/GenBank/DDBJ databases">
        <title>Multicomponent nature underlies the extraordinary mechanical properties of spider dragline silk.</title>
        <authorList>
            <person name="Kono N."/>
            <person name="Nakamura H."/>
            <person name="Mori M."/>
            <person name="Yoshida Y."/>
            <person name="Ohtoshi R."/>
            <person name="Malay A.D."/>
            <person name="Moran D.A.P."/>
            <person name="Tomita M."/>
            <person name="Numata K."/>
            <person name="Arakawa K."/>
        </authorList>
    </citation>
    <scope>NUCLEOTIDE SEQUENCE</scope>
</reference>
<proteinExistence type="predicted"/>
<keyword evidence="3" id="KW-1185">Reference proteome</keyword>
<dbReference type="Proteomes" id="UP000886998">
    <property type="component" value="Unassembled WGS sequence"/>
</dbReference>
<sequence>MIIRSATQKTGGVFPNIDVIVSVLCSLHKTSAPLKPPSNGQSERYVATLKQSLTAMQKNMKRDIRARIDLVLPDVKSMAQDRLREDQFADTLAAEDWENSPNIQHGESAENPSSEELNKELESSSVPKMPSTDVSRPVATQSSAPSPERNFFYPSSIRGCDLLFISRITDSSAPSSGQTFFNHLPSVDAVCSSSPHLLSVSPFIRTDFLNHSIRGCASAVHLLASLISQPLHQDRLSFNHLPSVDAVCSSSPASLISQPLHQDRLSFNHLPSVDAVCSSSTNTTLQAVSSSAACCHPDSCSFS</sequence>
<protein>
    <submittedName>
        <fullName evidence="2">Uncharacterized protein</fullName>
    </submittedName>
</protein>
<dbReference type="AlphaFoldDB" id="A0A8X6YPL9"/>
<feature type="compositionally biased region" description="Polar residues" evidence="1">
    <location>
        <begin position="132"/>
        <end position="145"/>
    </location>
</feature>
<name>A0A8X6YPL9_9ARAC</name>
<accession>A0A8X6YPL9</accession>